<evidence type="ECO:0000313" key="3">
    <source>
        <dbReference type="Proteomes" id="UP000318288"/>
    </source>
</evidence>
<comment type="caution">
    <text evidence="2">The sequence shown here is derived from an EMBL/GenBank/DDBJ whole genome shotgun (WGS) entry which is preliminary data.</text>
</comment>
<name>A0A5C6ERD7_9BACT</name>
<gene>
    <name evidence="2" type="ORF">Poly51_41730</name>
</gene>
<evidence type="ECO:0000313" key="2">
    <source>
        <dbReference type="EMBL" id="TWU50880.1"/>
    </source>
</evidence>
<dbReference type="SUPFAM" id="SSF54523">
    <property type="entry name" value="Pili subunits"/>
    <property type="match status" value="1"/>
</dbReference>
<evidence type="ECO:0000259" key="1">
    <source>
        <dbReference type="Pfam" id="PF07596"/>
    </source>
</evidence>
<dbReference type="PANTHER" id="PTHR30093">
    <property type="entry name" value="GENERAL SECRETION PATHWAY PROTEIN G"/>
    <property type="match status" value="1"/>
</dbReference>
<dbReference type="PANTHER" id="PTHR30093:SF2">
    <property type="entry name" value="TYPE II SECRETION SYSTEM PROTEIN H"/>
    <property type="match status" value="1"/>
</dbReference>
<organism evidence="2 3">
    <name type="scientific">Rubripirellula tenax</name>
    <dbReference type="NCBI Taxonomy" id="2528015"/>
    <lineage>
        <taxon>Bacteria</taxon>
        <taxon>Pseudomonadati</taxon>
        <taxon>Planctomycetota</taxon>
        <taxon>Planctomycetia</taxon>
        <taxon>Pirellulales</taxon>
        <taxon>Pirellulaceae</taxon>
        <taxon>Rubripirellula</taxon>
    </lineage>
</organism>
<accession>A0A5C6ERD7</accession>
<keyword evidence="3" id="KW-1185">Reference proteome</keyword>
<dbReference type="NCBIfam" id="TIGR04294">
    <property type="entry name" value="pre_pil_HX9DG"/>
    <property type="match status" value="1"/>
</dbReference>
<dbReference type="EMBL" id="SJPW01000005">
    <property type="protein sequence ID" value="TWU50880.1"/>
    <property type="molecule type" value="Genomic_DNA"/>
</dbReference>
<feature type="domain" description="DUF1559" evidence="1">
    <location>
        <begin position="17"/>
        <end position="283"/>
    </location>
</feature>
<sequence>MIAIIGILVGLLLPAVQAAREAARRTQCQNHLHQIALGMHNYESTYRTLPWGAKGGWGQSWTTDLLPFIEQTALWDRTPQGEEGWVTSNTPESDRLRELARTAIPTYRCPSQPGPEHFAEEIDRLTGRALNSYLGNAGSDVVRDNYSTTGPGPIDIGMEAGNGVLRVADCVTNPGSPPWPPSIKFSAVFDGLSHTVLVSETRYIDIHACGICDHFSLYHPDFDVAFGSDFSEVLMSMQYGINLDLDLVPKAQIEMSISSFHSGGAHAAMCDGSVQFLTESLDATIRHAIGSRGDREVYDQSAF</sequence>
<dbReference type="Pfam" id="PF07596">
    <property type="entry name" value="SBP_bac_10"/>
    <property type="match status" value="1"/>
</dbReference>
<dbReference type="AlphaFoldDB" id="A0A5C6ERD7"/>
<dbReference type="Gene3D" id="3.30.700.10">
    <property type="entry name" value="Glycoprotein, Type 4 Pilin"/>
    <property type="match status" value="1"/>
</dbReference>
<reference evidence="2 3" key="1">
    <citation type="submission" date="2019-02" db="EMBL/GenBank/DDBJ databases">
        <title>Deep-cultivation of Planctomycetes and their phenomic and genomic characterization uncovers novel biology.</title>
        <authorList>
            <person name="Wiegand S."/>
            <person name="Jogler M."/>
            <person name="Boedeker C."/>
            <person name="Pinto D."/>
            <person name="Vollmers J."/>
            <person name="Rivas-Marin E."/>
            <person name="Kohn T."/>
            <person name="Peeters S.H."/>
            <person name="Heuer A."/>
            <person name="Rast P."/>
            <person name="Oberbeckmann S."/>
            <person name="Bunk B."/>
            <person name="Jeske O."/>
            <person name="Meyerdierks A."/>
            <person name="Storesund J.E."/>
            <person name="Kallscheuer N."/>
            <person name="Luecker S."/>
            <person name="Lage O.M."/>
            <person name="Pohl T."/>
            <person name="Merkel B.J."/>
            <person name="Hornburger P."/>
            <person name="Mueller R.-W."/>
            <person name="Bruemmer F."/>
            <person name="Labrenz M."/>
            <person name="Spormann A.M."/>
            <person name="Op Den Camp H."/>
            <person name="Overmann J."/>
            <person name="Amann R."/>
            <person name="Jetten M.S.M."/>
            <person name="Mascher T."/>
            <person name="Medema M.H."/>
            <person name="Devos D.P."/>
            <person name="Kaster A.-K."/>
            <person name="Ovreas L."/>
            <person name="Rohde M."/>
            <person name="Galperin M.Y."/>
            <person name="Jogler C."/>
        </authorList>
    </citation>
    <scope>NUCLEOTIDE SEQUENCE [LARGE SCALE GENOMIC DNA]</scope>
    <source>
        <strain evidence="2 3">Poly51</strain>
    </source>
</reference>
<protein>
    <recommendedName>
        <fullName evidence="1">DUF1559 domain-containing protein</fullName>
    </recommendedName>
</protein>
<dbReference type="InterPro" id="IPR045584">
    <property type="entry name" value="Pilin-like"/>
</dbReference>
<dbReference type="InterPro" id="IPR027558">
    <property type="entry name" value="Pre_pil_HX9DG_C"/>
</dbReference>
<proteinExistence type="predicted"/>
<dbReference type="Proteomes" id="UP000318288">
    <property type="component" value="Unassembled WGS sequence"/>
</dbReference>
<dbReference type="InterPro" id="IPR011453">
    <property type="entry name" value="DUF1559"/>
</dbReference>